<gene>
    <name evidence="2" type="ORF">D778_01225</name>
</gene>
<accession>M7MG26</accession>
<feature type="chain" id="PRO_5004081259" evidence="1">
    <location>
        <begin position="29"/>
        <end position="48"/>
    </location>
</feature>
<evidence type="ECO:0000313" key="2">
    <source>
        <dbReference type="EMBL" id="EMQ94041.1"/>
    </source>
</evidence>
<dbReference type="AlphaFoldDB" id="M7MG26"/>
<evidence type="ECO:0000256" key="1">
    <source>
        <dbReference type="SAM" id="SignalP"/>
    </source>
</evidence>
<dbReference type="EMBL" id="ANLA01000021">
    <property type="protein sequence ID" value="EMQ94041.1"/>
    <property type="molecule type" value="Genomic_DNA"/>
</dbReference>
<sequence>MIKSKIKMKKFTFLCLAVLFANISFVFSQNTLSEKQIRSIYHNYGWED</sequence>
<organism evidence="2 3">
    <name type="scientific">Xanthomarina gelatinilytica</name>
    <dbReference type="NCBI Taxonomy" id="1137281"/>
    <lineage>
        <taxon>Bacteria</taxon>
        <taxon>Pseudomonadati</taxon>
        <taxon>Bacteroidota</taxon>
        <taxon>Flavobacteriia</taxon>
        <taxon>Flavobacteriales</taxon>
        <taxon>Flavobacteriaceae</taxon>
        <taxon>Xanthomarina</taxon>
    </lineage>
</organism>
<comment type="caution">
    <text evidence="2">The sequence shown here is derived from an EMBL/GenBank/DDBJ whole genome shotgun (WGS) entry which is preliminary data.</text>
</comment>
<name>M7MG26_9FLAO</name>
<reference evidence="2 3" key="1">
    <citation type="submission" date="2012-12" db="EMBL/GenBank/DDBJ databases">
        <title>Genome assembly of Formosa sp. AK20.</title>
        <authorList>
            <person name="Kumar R."/>
            <person name="Khatri I."/>
            <person name="Vaidya B."/>
            <person name="Subramanian S."/>
            <person name="Pinnaka A."/>
        </authorList>
    </citation>
    <scope>NUCLEOTIDE SEQUENCE [LARGE SCALE GENOMIC DNA]</scope>
    <source>
        <strain evidence="2 3">AK20</strain>
    </source>
</reference>
<dbReference type="Proteomes" id="UP000012024">
    <property type="component" value="Unassembled WGS sequence"/>
</dbReference>
<keyword evidence="3" id="KW-1185">Reference proteome</keyword>
<dbReference type="PATRIC" id="fig|1137281.3.peg.2581"/>
<feature type="signal peptide" evidence="1">
    <location>
        <begin position="1"/>
        <end position="28"/>
    </location>
</feature>
<keyword evidence="1" id="KW-0732">Signal</keyword>
<proteinExistence type="predicted"/>
<protein>
    <submittedName>
        <fullName evidence="2">Uncharacterized protein</fullName>
    </submittedName>
</protein>
<evidence type="ECO:0000313" key="3">
    <source>
        <dbReference type="Proteomes" id="UP000012024"/>
    </source>
</evidence>